<comment type="caution">
    <text evidence="2">The sequence shown here is derived from an EMBL/GenBank/DDBJ whole genome shotgun (WGS) entry which is preliminary data.</text>
</comment>
<reference evidence="2" key="1">
    <citation type="journal article" date="2012" name="PLoS ONE">
        <title>Gene sets for utilization of primary and secondary nutrition supplies in the distal gut of endangered iberian lynx.</title>
        <authorList>
            <person name="Alcaide M."/>
            <person name="Messina E."/>
            <person name="Richter M."/>
            <person name="Bargiela R."/>
            <person name="Peplies J."/>
            <person name="Huws S.A."/>
            <person name="Newbold C.J."/>
            <person name="Golyshin P.N."/>
            <person name="Simon M.A."/>
            <person name="Lopez G."/>
            <person name="Yakimov M.M."/>
            <person name="Ferrer M."/>
        </authorList>
    </citation>
    <scope>NUCLEOTIDE SEQUENCE</scope>
</reference>
<evidence type="ECO:0000313" key="2">
    <source>
        <dbReference type="EMBL" id="EJX10678.1"/>
    </source>
</evidence>
<gene>
    <name evidence="2" type="ORF">EVA_00688</name>
</gene>
<feature type="compositionally biased region" description="Polar residues" evidence="1">
    <location>
        <begin position="51"/>
        <end position="63"/>
    </location>
</feature>
<name>J9H3V5_9ZZZZ</name>
<accession>J9H3V5</accession>
<organism evidence="2">
    <name type="scientific">gut metagenome</name>
    <dbReference type="NCBI Taxonomy" id="749906"/>
    <lineage>
        <taxon>unclassified sequences</taxon>
        <taxon>metagenomes</taxon>
        <taxon>organismal metagenomes</taxon>
    </lineage>
</organism>
<feature type="compositionally biased region" description="Polar residues" evidence="1">
    <location>
        <begin position="1"/>
        <end position="14"/>
    </location>
</feature>
<evidence type="ECO:0000256" key="1">
    <source>
        <dbReference type="SAM" id="MobiDB-lite"/>
    </source>
</evidence>
<dbReference type="AlphaFoldDB" id="J9H3V5"/>
<feature type="region of interest" description="Disordered" evidence="1">
    <location>
        <begin position="1"/>
        <end position="63"/>
    </location>
</feature>
<protein>
    <submittedName>
        <fullName evidence="2">Uncharacterized protein</fullName>
    </submittedName>
</protein>
<sequence>MTALSSRPASSLGSTEALPQRKAPSSIAVTASAAALTPPMPRPGASHSHFLPSSRTSEPFASASPLSFTSWKSLKFTS</sequence>
<dbReference type="EMBL" id="AMCI01000131">
    <property type="protein sequence ID" value="EJX10678.1"/>
    <property type="molecule type" value="Genomic_DNA"/>
</dbReference>
<proteinExistence type="predicted"/>